<feature type="domain" description="MADF" evidence="2">
    <location>
        <begin position="11"/>
        <end position="99"/>
    </location>
</feature>
<dbReference type="Pfam" id="PF10545">
    <property type="entry name" value="MADF_DNA_bdg"/>
    <property type="match status" value="1"/>
</dbReference>
<evidence type="ECO:0000259" key="2">
    <source>
        <dbReference type="PROSITE" id="PS51029"/>
    </source>
</evidence>
<dbReference type="RefSeq" id="XP_034089146.1">
    <property type="nucleotide sequence ID" value="XM_034233255.1"/>
</dbReference>
<proteinExistence type="predicted"/>
<dbReference type="Proteomes" id="UP000515161">
    <property type="component" value="Unplaced"/>
</dbReference>
<dbReference type="GeneID" id="117557421"/>
<keyword evidence="3" id="KW-1185">Reference proteome</keyword>
<protein>
    <submittedName>
        <fullName evidence="4">Uncharacterized protein LOC117557421</fullName>
    </submittedName>
</protein>
<gene>
    <name evidence="4" type="primary">LOC117557421</name>
</gene>
<dbReference type="InParanoid" id="A0A6P8VFQ5"/>
<dbReference type="SMART" id="SM00595">
    <property type="entry name" value="MADF"/>
    <property type="match status" value="1"/>
</dbReference>
<dbReference type="PANTHER" id="PTHR12243:SF67">
    <property type="entry name" value="COREPRESSOR OF PANGOLIN, ISOFORM A-RELATED"/>
    <property type="match status" value="1"/>
</dbReference>
<name>A0A6P8VFQ5_GYMAC</name>
<evidence type="ECO:0000313" key="4">
    <source>
        <dbReference type="RefSeq" id="XP_034089146.1"/>
    </source>
</evidence>
<accession>A0A6P8VFQ5</accession>
<dbReference type="PROSITE" id="PS51029">
    <property type="entry name" value="MADF"/>
    <property type="match status" value="1"/>
</dbReference>
<dbReference type="OrthoDB" id="8881252at2759"/>
<evidence type="ECO:0000313" key="3">
    <source>
        <dbReference type="Proteomes" id="UP000515161"/>
    </source>
</evidence>
<organism evidence="3 4">
    <name type="scientific">Gymnodraco acuticeps</name>
    <name type="common">Antarctic dragonfish</name>
    <dbReference type="NCBI Taxonomy" id="8218"/>
    <lineage>
        <taxon>Eukaryota</taxon>
        <taxon>Metazoa</taxon>
        <taxon>Chordata</taxon>
        <taxon>Craniata</taxon>
        <taxon>Vertebrata</taxon>
        <taxon>Euteleostomi</taxon>
        <taxon>Actinopterygii</taxon>
        <taxon>Neopterygii</taxon>
        <taxon>Teleostei</taxon>
        <taxon>Neoteleostei</taxon>
        <taxon>Acanthomorphata</taxon>
        <taxon>Eupercaria</taxon>
        <taxon>Perciformes</taxon>
        <taxon>Notothenioidei</taxon>
        <taxon>Bathydraconidae</taxon>
        <taxon>Gymnodraco</taxon>
    </lineage>
</organism>
<reference evidence="4" key="1">
    <citation type="submission" date="2025-08" db="UniProtKB">
        <authorList>
            <consortium name="RefSeq"/>
        </authorList>
    </citation>
    <scope>IDENTIFICATION</scope>
</reference>
<feature type="region of interest" description="Disordered" evidence="1">
    <location>
        <begin position="102"/>
        <end position="186"/>
    </location>
</feature>
<dbReference type="PANTHER" id="PTHR12243">
    <property type="entry name" value="MADF DOMAIN TRANSCRIPTION FACTOR"/>
    <property type="match status" value="1"/>
</dbReference>
<dbReference type="KEGG" id="gacu:117557421"/>
<dbReference type="InterPro" id="IPR006578">
    <property type="entry name" value="MADF-dom"/>
</dbReference>
<dbReference type="AlphaFoldDB" id="A0A6P8VFQ5"/>
<dbReference type="InterPro" id="IPR039353">
    <property type="entry name" value="TF_Adf1"/>
</dbReference>
<evidence type="ECO:0000256" key="1">
    <source>
        <dbReference type="SAM" id="MobiDB-lite"/>
    </source>
</evidence>
<feature type="compositionally biased region" description="Polar residues" evidence="1">
    <location>
        <begin position="122"/>
        <end position="134"/>
    </location>
</feature>
<sequence length="273" mass="31508">MAIWNAETEEQLISLIQERPALYDITEKRYANRTVRTGLWREIETQLVLSEKELKRKWDSLRTQYTRYRRLSPSGSFGALKTGRQWILTRLQFLEPYTRRRRKESTSNLTITEPPVAAESASDGTSSDAWNSTPEEPFLSDAESRPCTPLAESTICGTESTLAPLGEGPSTLSHLSTPRPRRVKRRRKMLDESTIEASETLMRTIGRTLEHLRSKGEHNDKNISAVLALSALGLLLVKADLKRRRWIIRRNRTKWVKSWIRQRQAHGAFPYFD</sequence>